<protein>
    <submittedName>
        <fullName evidence="1">Putative kinesin associated protein kap</fullName>
    </submittedName>
</protein>
<dbReference type="Gene3D" id="1.25.10.10">
    <property type="entry name" value="Leucine-rich Repeat Variant"/>
    <property type="match status" value="1"/>
</dbReference>
<dbReference type="RefSeq" id="XP_064483666.1">
    <property type="nucleotide sequence ID" value="XM_064627596.1"/>
</dbReference>
<accession>A0A2R5L4V8</accession>
<dbReference type="InterPro" id="IPR016024">
    <property type="entry name" value="ARM-type_fold"/>
</dbReference>
<reference evidence="1" key="1">
    <citation type="submission" date="2018-03" db="EMBL/GenBank/DDBJ databases">
        <title>The relapsing fever spirochete Borrelia turicatae persists in the highly oxidative environment of its soft-bodied tick vector.</title>
        <authorList>
            <person name="Bourret T.J."/>
            <person name="Boyle W.K."/>
            <person name="Valenzuela J.G."/>
            <person name="Oliveira F."/>
            <person name="Lopez J.E."/>
        </authorList>
    </citation>
    <scope>NUCLEOTIDE SEQUENCE</scope>
    <source>
        <strain evidence="1">Kansas strain/isolate</strain>
        <tissue evidence="1">Salivary glands</tissue>
    </source>
</reference>
<dbReference type="PANTHER" id="PTHR15605">
    <property type="entry name" value="KINESIN-ASSOCIATED PROTEINS"/>
    <property type="match status" value="1"/>
</dbReference>
<evidence type="ECO:0000313" key="1">
    <source>
        <dbReference type="EMBL" id="MBY04477.1"/>
    </source>
</evidence>
<dbReference type="InterPro" id="IPR011989">
    <property type="entry name" value="ARM-like"/>
</dbReference>
<dbReference type="GO" id="GO:0044782">
    <property type="term" value="P:cilium organization"/>
    <property type="evidence" value="ECO:0007669"/>
    <property type="project" value="TreeGrafter"/>
</dbReference>
<name>A0A2R5L4V8_9ACAR</name>
<dbReference type="SUPFAM" id="SSF48371">
    <property type="entry name" value="ARM repeat"/>
    <property type="match status" value="1"/>
</dbReference>
<dbReference type="GO" id="GO:0007018">
    <property type="term" value="P:microtubule-based movement"/>
    <property type="evidence" value="ECO:0007669"/>
    <property type="project" value="TreeGrafter"/>
</dbReference>
<dbReference type="SMART" id="SM01297">
    <property type="entry name" value="KAP"/>
    <property type="match status" value="1"/>
</dbReference>
<dbReference type="GeneID" id="135396557"/>
<sequence length="695" mass="78660">MMEDDAKCVQRKIRKCAVDVHPTENALVVSYELEGVFLAGTVLEHSRECQKLIRLKRLNETTDVAALAREVVHKCSILPESKTTEVEQLINYLQCRGDTTRSSSRVSQRSETASISKTESYVEMLYEDAADKVRGSALVLRLARNPENLGELCMNDTLLCALARVLREDGRKNMELATNIVYIFFCFSTFSQFHSVITEYKIGSVCMDLIDFEQRRHTQWREDLARKATEDGTEYEKGVRKYHALAKRQNQLLRVAYYLLLNLAEHPKSEIKMVNRGIVPMLVKSLERDDADLLLLVVSFLKKLSVYYENTAEMAKLGVIQWLAPLLPSRPDLQNALLRLLLNLSFDLELRAGMVRVGLLPKLVDLLRDPTSAPVVLCILYHISMDDRCKSHFTYTDCIPIIVKLLLHYIGECVPLEPAALAINLAASKRNAQLICEHLDALVGQAFRHHDPVLMKVIRNISQHDGPTKTALMEHTPLIASALQSVKNEEFVLECIGTLGNLNVPEMNFSGLLQEHRLVQWIKEILESKESADDMLLEVVVLVGTVTSCDVACAHLLVEGGIVLSLTNLLGAKQEDDELVLQIVYAYHGLLRHDAVRLKLVQDSKVPAYLLDLLHDQNPEVRRVCNNALDLVAECEQDWAKRIQRSKFRQHNAQWLDMVERCLGTEEESDEPPFADSDLLERFDLLSNGSWASDP</sequence>
<dbReference type="GO" id="GO:0019894">
    <property type="term" value="F:kinesin binding"/>
    <property type="evidence" value="ECO:0007669"/>
    <property type="project" value="InterPro"/>
</dbReference>
<dbReference type="SMART" id="SM00185">
    <property type="entry name" value="ARM"/>
    <property type="match status" value="6"/>
</dbReference>
<dbReference type="PANTHER" id="PTHR15605:SF2">
    <property type="entry name" value="KINESIN-ASSOCIATED PROTEIN 3"/>
    <property type="match status" value="1"/>
</dbReference>
<dbReference type="AlphaFoldDB" id="A0A2R5L4V8"/>
<organism evidence="1">
    <name type="scientific">Ornithodoros turicata</name>
    <dbReference type="NCBI Taxonomy" id="34597"/>
    <lineage>
        <taxon>Eukaryota</taxon>
        <taxon>Metazoa</taxon>
        <taxon>Ecdysozoa</taxon>
        <taxon>Arthropoda</taxon>
        <taxon>Chelicerata</taxon>
        <taxon>Arachnida</taxon>
        <taxon>Acari</taxon>
        <taxon>Parasitiformes</taxon>
        <taxon>Ixodida</taxon>
        <taxon>Ixodoidea</taxon>
        <taxon>Argasidae</taxon>
        <taxon>Ornithodorinae</taxon>
        <taxon>Ornithodoros</taxon>
    </lineage>
</organism>
<dbReference type="KEGG" id="oti:135396557"/>
<dbReference type="GO" id="GO:0016939">
    <property type="term" value="C:kinesin II complex"/>
    <property type="evidence" value="ECO:0007669"/>
    <property type="project" value="TreeGrafter"/>
</dbReference>
<dbReference type="GO" id="GO:0005930">
    <property type="term" value="C:axoneme"/>
    <property type="evidence" value="ECO:0007669"/>
    <property type="project" value="TreeGrafter"/>
</dbReference>
<proteinExistence type="predicted"/>
<dbReference type="InterPro" id="IPR008658">
    <property type="entry name" value="KAP3"/>
</dbReference>
<dbReference type="EMBL" id="GGLE01000351">
    <property type="protein sequence ID" value="MBY04477.1"/>
    <property type="molecule type" value="Transcribed_RNA"/>
</dbReference>
<dbReference type="GO" id="GO:0035869">
    <property type="term" value="C:ciliary transition zone"/>
    <property type="evidence" value="ECO:0007669"/>
    <property type="project" value="TreeGrafter"/>
</dbReference>
<dbReference type="InterPro" id="IPR000225">
    <property type="entry name" value="Armadillo"/>
</dbReference>
<dbReference type="CTD" id="32071"/>
<dbReference type="Pfam" id="PF05804">
    <property type="entry name" value="KAP"/>
    <property type="match status" value="1"/>
</dbReference>